<dbReference type="AlphaFoldDB" id="A0A8J6AP40"/>
<gene>
    <name evidence="3" type="ORF">J8273_8768</name>
</gene>
<keyword evidence="2" id="KW-1133">Transmembrane helix</keyword>
<reference evidence="3" key="1">
    <citation type="submission" date="2021-05" db="EMBL/GenBank/DDBJ databases">
        <title>A free-living protist that lacks canonical eukaryotic 1 DNA replication and segregation systems.</title>
        <authorList>
            <person name="Salas-Leiva D.E."/>
            <person name="Tromer E.C."/>
            <person name="Curtis B.A."/>
            <person name="Jerlstrom-Hultqvist J."/>
            <person name="Kolisko M."/>
            <person name="Yi Z."/>
            <person name="Salas-Leiva J.S."/>
            <person name="Gallot-Lavallee L."/>
            <person name="Kops G.J.P.L."/>
            <person name="Archibald J.M."/>
            <person name="Simpson A.G.B."/>
            <person name="Roger A.J."/>
        </authorList>
    </citation>
    <scope>NUCLEOTIDE SEQUENCE</scope>
    <source>
        <strain evidence="3">BICM</strain>
    </source>
</reference>
<feature type="transmembrane region" description="Helical" evidence="2">
    <location>
        <begin position="127"/>
        <end position="149"/>
    </location>
</feature>
<feature type="transmembrane region" description="Helical" evidence="2">
    <location>
        <begin position="195"/>
        <end position="219"/>
    </location>
</feature>
<dbReference type="Proteomes" id="UP000717585">
    <property type="component" value="Unassembled WGS sequence"/>
</dbReference>
<evidence type="ECO:0000313" key="4">
    <source>
        <dbReference type="Proteomes" id="UP000717585"/>
    </source>
</evidence>
<sequence length="220" mass="24221">MDPYAQYYGNAMGSSNQYSNPYGATAAAPPPPDPSPYGFQYDDIATGYSQYEQSQQQQAPSYTAPLSSDSDRLIPPFPEPSYQPEPSTCNPPQFTNVGATSSISVEIHNPSVARQVRYRRLNKSNRIVSVVASALLACVIVGSFIAYAASRYFLGRQFFPLFFSFALGIMFIFVGASCILIETRTLRFLEVKQRRLSLIFVLLAGFIIGGGILLVIAWLI</sequence>
<feature type="compositionally biased region" description="Low complexity" evidence="1">
    <location>
        <begin position="48"/>
        <end position="62"/>
    </location>
</feature>
<feature type="region of interest" description="Disordered" evidence="1">
    <location>
        <begin position="1"/>
        <end position="88"/>
    </location>
</feature>
<comment type="caution">
    <text evidence="3">The sequence shown here is derived from an EMBL/GenBank/DDBJ whole genome shotgun (WGS) entry which is preliminary data.</text>
</comment>
<evidence type="ECO:0000313" key="3">
    <source>
        <dbReference type="EMBL" id="KAG9389476.1"/>
    </source>
</evidence>
<protein>
    <submittedName>
        <fullName evidence="3">Uncharacterized protein</fullName>
    </submittedName>
</protein>
<organism evidence="3 4">
    <name type="scientific">Carpediemonas membranifera</name>
    <dbReference type="NCBI Taxonomy" id="201153"/>
    <lineage>
        <taxon>Eukaryota</taxon>
        <taxon>Metamonada</taxon>
        <taxon>Carpediemonas-like organisms</taxon>
        <taxon>Carpediemonas</taxon>
    </lineage>
</organism>
<keyword evidence="2" id="KW-0812">Transmembrane</keyword>
<dbReference type="EMBL" id="JAHDYR010000069">
    <property type="protein sequence ID" value="KAG9389476.1"/>
    <property type="molecule type" value="Genomic_DNA"/>
</dbReference>
<evidence type="ECO:0000256" key="2">
    <source>
        <dbReference type="SAM" id="Phobius"/>
    </source>
</evidence>
<name>A0A8J6AP40_9EUKA</name>
<accession>A0A8J6AP40</accession>
<proteinExistence type="predicted"/>
<keyword evidence="2" id="KW-0472">Membrane</keyword>
<evidence type="ECO:0000256" key="1">
    <source>
        <dbReference type="SAM" id="MobiDB-lite"/>
    </source>
</evidence>
<keyword evidence="4" id="KW-1185">Reference proteome</keyword>
<feature type="transmembrane region" description="Helical" evidence="2">
    <location>
        <begin position="161"/>
        <end position="183"/>
    </location>
</feature>